<dbReference type="InterPro" id="IPR011032">
    <property type="entry name" value="GroES-like_sf"/>
</dbReference>
<dbReference type="Gene3D" id="3.90.180.10">
    <property type="entry name" value="Medium-chain alcohol dehydrogenases, catalytic domain"/>
    <property type="match status" value="1"/>
</dbReference>
<dbReference type="AlphaFoldDB" id="A0A5N7D1J2"/>
<dbReference type="OrthoDB" id="3941538at2759"/>
<feature type="domain" description="Alcohol dehydrogenase-like N-terminal" evidence="6">
    <location>
        <begin position="1"/>
        <end position="79"/>
    </location>
</feature>
<evidence type="ECO:0000256" key="4">
    <source>
        <dbReference type="ARBA" id="ARBA00022833"/>
    </source>
</evidence>
<keyword evidence="3" id="KW-0479">Metal-binding</keyword>
<dbReference type="RefSeq" id="XP_031937609.1">
    <property type="nucleotide sequence ID" value="XM_032087991.1"/>
</dbReference>
<protein>
    <recommendedName>
        <fullName evidence="6">Alcohol dehydrogenase-like N-terminal domain-containing protein</fullName>
    </recommendedName>
</protein>
<evidence type="ECO:0000256" key="2">
    <source>
        <dbReference type="ARBA" id="ARBA00008072"/>
    </source>
</evidence>
<accession>A0A5N7D1J2</accession>
<comment type="cofactor">
    <cofactor evidence="1">
        <name>Zn(2+)</name>
        <dbReference type="ChEBI" id="CHEBI:29105"/>
    </cofactor>
</comment>
<dbReference type="InterPro" id="IPR013154">
    <property type="entry name" value="ADH-like_N"/>
</dbReference>
<dbReference type="GO" id="GO:0000721">
    <property type="term" value="F:(R,R)-butanediol dehydrogenase activity"/>
    <property type="evidence" value="ECO:0007669"/>
    <property type="project" value="TreeGrafter"/>
</dbReference>
<evidence type="ECO:0000256" key="1">
    <source>
        <dbReference type="ARBA" id="ARBA00001947"/>
    </source>
</evidence>
<reference evidence="7 8" key="1">
    <citation type="submission" date="2019-04" db="EMBL/GenBank/DDBJ databases">
        <authorList>
            <consortium name="DOE Joint Genome Institute"/>
            <person name="Mondo S."/>
            <person name="Kjaerbolling I."/>
            <person name="Vesth T."/>
            <person name="Frisvad J.C."/>
            <person name="Nybo J.L."/>
            <person name="Theobald S."/>
            <person name="Kildgaard S."/>
            <person name="Isbrandt T."/>
            <person name="Kuo A."/>
            <person name="Sato A."/>
            <person name="Lyhne E.K."/>
            <person name="Kogle M.E."/>
            <person name="Wiebenga A."/>
            <person name="Kun R.S."/>
            <person name="Lubbers R.J."/>
            <person name="Makela M.R."/>
            <person name="Barry K."/>
            <person name="Chovatia M."/>
            <person name="Clum A."/>
            <person name="Daum C."/>
            <person name="Haridas S."/>
            <person name="He G."/>
            <person name="LaButti K."/>
            <person name="Lipzen A."/>
            <person name="Riley R."/>
            <person name="Salamov A."/>
            <person name="Simmons B.A."/>
            <person name="Magnuson J.K."/>
            <person name="Henrissat B."/>
            <person name="Mortensen U.H."/>
            <person name="Larsen T.O."/>
            <person name="Devries R.P."/>
            <person name="Grigoriev I.V."/>
            <person name="Machida M."/>
            <person name="Baker S.E."/>
            <person name="Andersen M.R."/>
            <person name="Cantor M.N."/>
            <person name="Hua S.X."/>
        </authorList>
    </citation>
    <scope>NUCLEOTIDE SEQUENCE [LARGE SCALE GENOMIC DNA]</scope>
    <source>
        <strain evidence="7 8">CBS 119388</strain>
    </source>
</reference>
<dbReference type="GO" id="GO:0005737">
    <property type="term" value="C:cytoplasm"/>
    <property type="evidence" value="ECO:0007669"/>
    <property type="project" value="TreeGrafter"/>
</dbReference>
<evidence type="ECO:0000313" key="7">
    <source>
        <dbReference type="EMBL" id="KAE8400290.1"/>
    </source>
</evidence>
<dbReference type="GeneID" id="43672682"/>
<keyword evidence="5" id="KW-0560">Oxidoreductase</keyword>
<dbReference type="Proteomes" id="UP000325579">
    <property type="component" value="Unassembled WGS sequence"/>
</dbReference>
<dbReference type="Pfam" id="PF08240">
    <property type="entry name" value="ADH_N"/>
    <property type="match status" value="1"/>
</dbReference>
<keyword evidence="8" id="KW-1185">Reference proteome</keyword>
<dbReference type="GO" id="GO:0034079">
    <property type="term" value="P:butanediol biosynthetic process"/>
    <property type="evidence" value="ECO:0007669"/>
    <property type="project" value="TreeGrafter"/>
</dbReference>
<keyword evidence="4" id="KW-0862">Zinc</keyword>
<dbReference type="GO" id="GO:0046872">
    <property type="term" value="F:metal ion binding"/>
    <property type="evidence" value="ECO:0007669"/>
    <property type="project" value="UniProtKB-KW"/>
</dbReference>
<evidence type="ECO:0000259" key="6">
    <source>
        <dbReference type="Pfam" id="PF08240"/>
    </source>
</evidence>
<evidence type="ECO:0000256" key="5">
    <source>
        <dbReference type="ARBA" id="ARBA00023002"/>
    </source>
</evidence>
<evidence type="ECO:0000256" key="3">
    <source>
        <dbReference type="ARBA" id="ARBA00022723"/>
    </source>
</evidence>
<dbReference type="EMBL" id="ML736818">
    <property type="protein sequence ID" value="KAE8400290.1"/>
    <property type="molecule type" value="Genomic_DNA"/>
</dbReference>
<evidence type="ECO:0000313" key="8">
    <source>
        <dbReference type="Proteomes" id="UP000325579"/>
    </source>
</evidence>
<comment type="similarity">
    <text evidence="2">Belongs to the zinc-containing alcohol dehydrogenase family.</text>
</comment>
<gene>
    <name evidence="7" type="ORF">BDV37DRAFT_286787</name>
</gene>
<name>A0A5N7D1J2_9EURO</name>
<organism evidence="7 8">
    <name type="scientific">Aspergillus pseudonomiae</name>
    <dbReference type="NCBI Taxonomy" id="1506151"/>
    <lineage>
        <taxon>Eukaryota</taxon>
        <taxon>Fungi</taxon>
        <taxon>Dikarya</taxon>
        <taxon>Ascomycota</taxon>
        <taxon>Pezizomycotina</taxon>
        <taxon>Eurotiomycetes</taxon>
        <taxon>Eurotiomycetidae</taxon>
        <taxon>Eurotiales</taxon>
        <taxon>Aspergillaceae</taxon>
        <taxon>Aspergillus</taxon>
        <taxon>Aspergillus subgen. Circumdati</taxon>
    </lineage>
</organism>
<sequence length="193" mass="20047">MSGVVVQVGSNVHNIPVGSKVAVNPALDDQHYDMEPCTTCAIGKRNIHKRFASYGLSAPGGGFATGIVAMALNCIVLPDAVSLQVGALLGPLAVAWHCIRTSGFKNGQKKSLAKELGADVVVDSLEGSEPSNPALSAVHQAALESGNLPAHKMITSVVPLEDVVKKGFHALMHSNVSHVNILVQPRSCVGEVS</sequence>
<dbReference type="SUPFAM" id="SSF50129">
    <property type="entry name" value="GroES-like"/>
    <property type="match status" value="1"/>
</dbReference>
<dbReference type="PANTHER" id="PTHR43161:SF23">
    <property type="entry name" value="(R,R)-BUTANEDIOL DEHYDROGENASE-RELATED"/>
    <property type="match status" value="1"/>
</dbReference>
<proteinExistence type="inferred from homology"/>
<dbReference type="PANTHER" id="PTHR43161">
    <property type="entry name" value="SORBITOL DEHYDROGENASE"/>
    <property type="match status" value="1"/>
</dbReference>